<reference evidence="2 3" key="1">
    <citation type="submission" date="2018-11" db="EMBL/GenBank/DDBJ databases">
        <title>Complete genome sequence of Paenibacillus baekrokdamisoli strain KCTC 33723.</title>
        <authorList>
            <person name="Kang S.W."/>
            <person name="Lee K.C."/>
            <person name="Kim K.K."/>
            <person name="Kim J.S."/>
            <person name="Kim D.S."/>
            <person name="Ko S.H."/>
            <person name="Yang S.H."/>
            <person name="Lee J.S."/>
        </authorList>
    </citation>
    <scope>NUCLEOTIDE SEQUENCE [LARGE SCALE GENOMIC DNA]</scope>
    <source>
        <strain evidence="2 3">KCTC 33723</strain>
    </source>
</reference>
<keyword evidence="3" id="KW-1185">Reference proteome</keyword>
<feature type="signal peptide" evidence="1">
    <location>
        <begin position="1"/>
        <end position="21"/>
    </location>
</feature>
<keyword evidence="1" id="KW-0732">Signal</keyword>
<gene>
    <name evidence="2" type="ORF">Back11_34320</name>
</gene>
<dbReference type="AlphaFoldDB" id="A0A3G9IT89"/>
<dbReference type="KEGG" id="pbk:Back11_34320"/>
<evidence type="ECO:0000313" key="2">
    <source>
        <dbReference type="EMBL" id="BBH22087.1"/>
    </source>
</evidence>
<accession>A0A3G9IT89</accession>
<name>A0A3G9IT89_9BACL</name>
<sequence length="184" mass="20472">MKRLLCRIIVFCMMISLVTQVYPIRSSVAFAAAEQTFPAKEIQYELASKDDITDGYKSFFAKPSTLKTKAINEDSGTGKKITRTLFSNIVYAGTLATTQDSSNPNRYYFVANFSYAIWKSLNGTWTSDGSPDTWKDMDYNYTFEGTNASPAFRLLPGSHRSASQIIFSPRGEAIFISGGLLDSE</sequence>
<dbReference type="OrthoDB" id="2657408at2"/>
<evidence type="ECO:0000256" key="1">
    <source>
        <dbReference type="SAM" id="SignalP"/>
    </source>
</evidence>
<protein>
    <submittedName>
        <fullName evidence="2">Uncharacterized protein</fullName>
    </submittedName>
</protein>
<proteinExistence type="predicted"/>
<dbReference type="EMBL" id="AP019308">
    <property type="protein sequence ID" value="BBH22087.1"/>
    <property type="molecule type" value="Genomic_DNA"/>
</dbReference>
<evidence type="ECO:0000313" key="3">
    <source>
        <dbReference type="Proteomes" id="UP000275368"/>
    </source>
</evidence>
<organism evidence="2 3">
    <name type="scientific">Paenibacillus baekrokdamisoli</name>
    <dbReference type="NCBI Taxonomy" id="1712516"/>
    <lineage>
        <taxon>Bacteria</taxon>
        <taxon>Bacillati</taxon>
        <taxon>Bacillota</taxon>
        <taxon>Bacilli</taxon>
        <taxon>Bacillales</taxon>
        <taxon>Paenibacillaceae</taxon>
        <taxon>Paenibacillus</taxon>
    </lineage>
</organism>
<feature type="chain" id="PRO_5038640060" evidence="1">
    <location>
        <begin position="22"/>
        <end position="184"/>
    </location>
</feature>
<dbReference type="Proteomes" id="UP000275368">
    <property type="component" value="Chromosome"/>
</dbReference>
<dbReference type="RefSeq" id="WP_125659611.1">
    <property type="nucleotide sequence ID" value="NZ_AP019308.1"/>
</dbReference>